<evidence type="ECO:0000256" key="1">
    <source>
        <dbReference type="SAM" id="MobiDB-lite"/>
    </source>
</evidence>
<sequence length="70" mass="7589">AEEADDELEVEEADVEPEVEGADMELEVEEPDGGSEATIGTSSQRPFAVRDFPMGFHEAGESSTARDLQF</sequence>
<dbReference type="EMBL" id="BKCJ011394268">
    <property type="protein sequence ID" value="GFD29393.1"/>
    <property type="molecule type" value="Genomic_DNA"/>
</dbReference>
<dbReference type="AlphaFoldDB" id="A0A699V5N0"/>
<feature type="non-terminal residue" evidence="3">
    <location>
        <position position="70"/>
    </location>
</feature>
<dbReference type="EMBL" id="BKCJ011393033">
    <property type="protein sequence ID" value="GFD29256.1"/>
    <property type="molecule type" value="Genomic_DNA"/>
</dbReference>
<accession>A0A699V5N0</accession>
<evidence type="ECO:0000313" key="3">
    <source>
        <dbReference type="EMBL" id="GFD29393.1"/>
    </source>
</evidence>
<name>A0A699V5N0_TANCI</name>
<feature type="non-terminal residue" evidence="3">
    <location>
        <position position="1"/>
    </location>
</feature>
<reference evidence="3" key="1">
    <citation type="journal article" date="2019" name="Sci. Rep.">
        <title>Draft genome of Tanacetum cinerariifolium, the natural source of mosquito coil.</title>
        <authorList>
            <person name="Yamashiro T."/>
            <person name="Shiraishi A."/>
            <person name="Satake H."/>
            <person name="Nakayama K."/>
        </authorList>
    </citation>
    <scope>NUCLEOTIDE SEQUENCE</scope>
</reference>
<gene>
    <name evidence="2" type="ORF">Tci_901225</name>
    <name evidence="3" type="ORF">Tci_901362</name>
</gene>
<organism evidence="3">
    <name type="scientific">Tanacetum cinerariifolium</name>
    <name type="common">Dalmatian daisy</name>
    <name type="synonym">Chrysanthemum cinerariifolium</name>
    <dbReference type="NCBI Taxonomy" id="118510"/>
    <lineage>
        <taxon>Eukaryota</taxon>
        <taxon>Viridiplantae</taxon>
        <taxon>Streptophyta</taxon>
        <taxon>Embryophyta</taxon>
        <taxon>Tracheophyta</taxon>
        <taxon>Spermatophyta</taxon>
        <taxon>Magnoliopsida</taxon>
        <taxon>eudicotyledons</taxon>
        <taxon>Gunneridae</taxon>
        <taxon>Pentapetalae</taxon>
        <taxon>asterids</taxon>
        <taxon>campanulids</taxon>
        <taxon>Asterales</taxon>
        <taxon>Asteraceae</taxon>
        <taxon>Asteroideae</taxon>
        <taxon>Anthemideae</taxon>
        <taxon>Anthemidinae</taxon>
        <taxon>Tanacetum</taxon>
    </lineage>
</organism>
<feature type="compositionally biased region" description="Acidic residues" evidence="1">
    <location>
        <begin position="1"/>
        <end position="33"/>
    </location>
</feature>
<comment type="caution">
    <text evidence="3">The sequence shown here is derived from an EMBL/GenBank/DDBJ whole genome shotgun (WGS) entry which is preliminary data.</text>
</comment>
<protein>
    <submittedName>
        <fullName evidence="3">Uncharacterized protein</fullName>
    </submittedName>
</protein>
<evidence type="ECO:0000313" key="2">
    <source>
        <dbReference type="EMBL" id="GFD29256.1"/>
    </source>
</evidence>
<feature type="region of interest" description="Disordered" evidence="1">
    <location>
        <begin position="1"/>
        <end position="45"/>
    </location>
</feature>
<proteinExistence type="predicted"/>